<dbReference type="PANTHER" id="PTHR42749">
    <property type="entry name" value="CELL SHAPE-DETERMINING PROTEIN MREB"/>
    <property type="match status" value="1"/>
</dbReference>
<accession>A0A7H0HN85</accession>
<dbReference type="KEGG" id="sgj:IAG43_03055"/>
<evidence type="ECO:0000256" key="2">
    <source>
        <dbReference type="ARBA" id="ARBA00022490"/>
    </source>
</evidence>
<dbReference type="GO" id="GO:0005737">
    <property type="term" value="C:cytoplasm"/>
    <property type="evidence" value="ECO:0007669"/>
    <property type="project" value="UniProtKB-SubCell"/>
</dbReference>
<organism evidence="5 6">
    <name type="scientific">Streptomyces genisteinicus</name>
    <dbReference type="NCBI Taxonomy" id="2768068"/>
    <lineage>
        <taxon>Bacteria</taxon>
        <taxon>Bacillati</taxon>
        <taxon>Actinomycetota</taxon>
        <taxon>Actinomycetes</taxon>
        <taxon>Kitasatosporales</taxon>
        <taxon>Streptomycetaceae</taxon>
        <taxon>Streptomyces</taxon>
    </lineage>
</organism>
<dbReference type="Pfam" id="PF06723">
    <property type="entry name" value="MreB_Mbl"/>
    <property type="match status" value="1"/>
</dbReference>
<dbReference type="SUPFAM" id="SSF53067">
    <property type="entry name" value="Actin-like ATPase domain"/>
    <property type="match status" value="1"/>
</dbReference>
<dbReference type="GO" id="GO:0005524">
    <property type="term" value="F:ATP binding"/>
    <property type="evidence" value="ECO:0007669"/>
    <property type="project" value="UniProtKB-KW"/>
</dbReference>
<dbReference type="InterPro" id="IPR043129">
    <property type="entry name" value="ATPase_NBD"/>
</dbReference>
<proteinExistence type="predicted"/>
<dbReference type="RefSeq" id="WP_187739202.1">
    <property type="nucleotide sequence ID" value="NZ_CP060825.1"/>
</dbReference>
<protein>
    <submittedName>
        <fullName evidence="5">Rod shape-determining protein</fullName>
    </submittedName>
</protein>
<dbReference type="Gene3D" id="3.30.420.40">
    <property type="match status" value="1"/>
</dbReference>
<sequence>MSRTAAGADAGRRHPRWPACGLCPRFAIGLGSSRTRIWTPGRGVVLDVPTVTFPGAGGIHPVQRGAIVDTAGVGRMLDRLLGRRVSGLGRPLIVLGTPVLGGPGFRGAALEALEVLRPRTVLTVPTARAIALGAGADMSRPLVVVDVGAQVTEVALLADGAVADAYRTALGTADVDDAMPADDLAAAVAAMVADMRGADRTPQTRSALRRGVLLAGGGALRRDIACALTSGLRVPVRPVPAPHTAALRGAGQVLAAAHRHPASAVRAGRPGDD</sequence>
<evidence type="ECO:0000256" key="3">
    <source>
        <dbReference type="ARBA" id="ARBA00022741"/>
    </source>
</evidence>
<keyword evidence="4" id="KW-0067">ATP-binding</keyword>
<dbReference type="EMBL" id="CP060825">
    <property type="protein sequence ID" value="QNP62001.1"/>
    <property type="molecule type" value="Genomic_DNA"/>
</dbReference>
<comment type="subcellular location">
    <subcellularLocation>
        <location evidence="1">Cytoplasm</location>
    </subcellularLocation>
</comment>
<evidence type="ECO:0000256" key="1">
    <source>
        <dbReference type="ARBA" id="ARBA00004496"/>
    </source>
</evidence>
<gene>
    <name evidence="5" type="ORF">IAG43_03055</name>
</gene>
<keyword evidence="6" id="KW-1185">Reference proteome</keyword>
<keyword evidence="3" id="KW-0547">Nucleotide-binding</keyword>
<name>A0A7H0HN85_9ACTN</name>
<dbReference type="InterPro" id="IPR056546">
    <property type="entry name" value="MreB_MamK-like"/>
</dbReference>
<evidence type="ECO:0000313" key="5">
    <source>
        <dbReference type="EMBL" id="QNP62001.1"/>
    </source>
</evidence>
<keyword evidence="2" id="KW-0963">Cytoplasm</keyword>
<dbReference type="Proteomes" id="UP000516230">
    <property type="component" value="Chromosome"/>
</dbReference>
<evidence type="ECO:0000256" key="4">
    <source>
        <dbReference type="ARBA" id="ARBA00022840"/>
    </source>
</evidence>
<dbReference type="PANTHER" id="PTHR42749:SF1">
    <property type="entry name" value="CELL SHAPE-DETERMINING PROTEIN MREB"/>
    <property type="match status" value="1"/>
</dbReference>
<evidence type="ECO:0000313" key="6">
    <source>
        <dbReference type="Proteomes" id="UP000516230"/>
    </source>
</evidence>
<dbReference type="AlphaFoldDB" id="A0A7H0HN85"/>
<reference evidence="5 6" key="1">
    <citation type="submission" date="2020-08" db="EMBL/GenBank/DDBJ databases">
        <title>A novel species.</title>
        <authorList>
            <person name="Gao J."/>
        </authorList>
    </citation>
    <scope>NUCLEOTIDE SEQUENCE [LARGE SCALE GENOMIC DNA]</scope>
    <source>
        <strain evidence="5 6">CRPJ-33</strain>
    </source>
</reference>